<keyword evidence="6" id="KW-0235">DNA replication</keyword>
<evidence type="ECO:0000256" key="3">
    <source>
        <dbReference type="ARBA" id="ARBA00020311"/>
    </source>
</evidence>
<protein>
    <recommendedName>
        <fullName evidence="3">DNA polymerase I</fullName>
        <ecNumber evidence="2">2.7.7.7</ecNumber>
    </recommendedName>
</protein>
<evidence type="ECO:0000313" key="12">
    <source>
        <dbReference type="Proteomes" id="UP000663929"/>
    </source>
</evidence>
<evidence type="ECO:0000259" key="10">
    <source>
        <dbReference type="SMART" id="SM00482"/>
    </source>
</evidence>
<comment type="catalytic activity">
    <reaction evidence="9">
        <text>DNA(n) + a 2'-deoxyribonucleoside 5'-triphosphate = DNA(n+1) + diphosphate</text>
        <dbReference type="Rhea" id="RHEA:22508"/>
        <dbReference type="Rhea" id="RHEA-COMP:17339"/>
        <dbReference type="Rhea" id="RHEA-COMP:17340"/>
        <dbReference type="ChEBI" id="CHEBI:33019"/>
        <dbReference type="ChEBI" id="CHEBI:61560"/>
        <dbReference type="ChEBI" id="CHEBI:173112"/>
        <dbReference type="EC" id="2.7.7.7"/>
    </reaction>
</comment>
<dbReference type="GO" id="GO:0006261">
    <property type="term" value="P:DNA-templated DNA replication"/>
    <property type="evidence" value="ECO:0007669"/>
    <property type="project" value="InterPro"/>
</dbReference>
<reference evidence="11" key="1">
    <citation type="submission" date="2021-03" db="EMBL/GenBank/DDBJ databases">
        <title>Acanthopleuribacteraceae sp. M133.</title>
        <authorList>
            <person name="Wang G."/>
        </authorList>
    </citation>
    <scope>NUCLEOTIDE SEQUENCE</scope>
    <source>
        <strain evidence="11">M133</strain>
    </source>
</reference>
<evidence type="ECO:0000256" key="5">
    <source>
        <dbReference type="ARBA" id="ARBA00022695"/>
    </source>
</evidence>
<dbReference type="EC" id="2.7.7.7" evidence="2"/>
<evidence type="ECO:0000256" key="6">
    <source>
        <dbReference type="ARBA" id="ARBA00022705"/>
    </source>
</evidence>
<name>A0A8A4TTK3_SULCO</name>
<comment type="similarity">
    <text evidence="1">Belongs to the DNA polymerase type-A family.</text>
</comment>
<dbReference type="SMART" id="SM00482">
    <property type="entry name" value="POLAc"/>
    <property type="match status" value="1"/>
</dbReference>
<evidence type="ECO:0000256" key="4">
    <source>
        <dbReference type="ARBA" id="ARBA00022679"/>
    </source>
</evidence>
<dbReference type="Gene3D" id="1.10.150.20">
    <property type="entry name" value="5' to 3' exonuclease, C-terminal subdomain"/>
    <property type="match status" value="1"/>
</dbReference>
<dbReference type="InterPro" id="IPR019760">
    <property type="entry name" value="DNA-dir_DNA_pol_A_CS"/>
</dbReference>
<dbReference type="InterPro" id="IPR002562">
    <property type="entry name" value="3'-5'_exonuclease_dom"/>
</dbReference>
<dbReference type="PANTHER" id="PTHR10133">
    <property type="entry name" value="DNA POLYMERASE I"/>
    <property type="match status" value="1"/>
</dbReference>
<dbReference type="Pfam" id="PF01612">
    <property type="entry name" value="DNA_pol_A_exo1"/>
    <property type="match status" value="1"/>
</dbReference>
<organism evidence="11 12">
    <name type="scientific">Sulfidibacter corallicola</name>
    <dbReference type="NCBI Taxonomy" id="2818388"/>
    <lineage>
        <taxon>Bacteria</taxon>
        <taxon>Pseudomonadati</taxon>
        <taxon>Acidobacteriota</taxon>
        <taxon>Holophagae</taxon>
        <taxon>Acanthopleuribacterales</taxon>
        <taxon>Acanthopleuribacteraceae</taxon>
        <taxon>Sulfidibacter</taxon>
    </lineage>
</organism>
<evidence type="ECO:0000256" key="8">
    <source>
        <dbReference type="ARBA" id="ARBA00023125"/>
    </source>
</evidence>
<dbReference type="Gene3D" id="3.30.70.370">
    <property type="match status" value="1"/>
</dbReference>
<keyword evidence="12" id="KW-1185">Reference proteome</keyword>
<dbReference type="GO" id="GO:0008408">
    <property type="term" value="F:3'-5' exonuclease activity"/>
    <property type="evidence" value="ECO:0007669"/>
    <property type="project" value="InterPro"/>
</dbReference>
<dbReference type="Gene3D" id="3.30.420.10">
    <property type="entry name" value="Ribonuclease H-like superfamily/Ribonuclease H"/>
    <property type="match status" value="1"/>
</dbReference>
<dbReference type="Gene3D" id="1.20.1060.10">
    <property type="entry name" value="Taq DNA Polymerase, Chain T, domain 4"/>
    <property type="match status" value="1"/>
</dbReference>
<dbReference type="Pfam" id="PF00476">
    <property type="entry name" value="DNA_pol_A"/>
    <property type="match status" value="1"/>
</dbReference>
<dbReference type="EMBL" id="CP071793">
    <property type="protein sequence ID" value="QTD52401.1"/>
    <property type="molecule type" value="Genomic_DNA"/>
</dbReference>
<dbReference type="SUPFAM" id="SSF56672">
    <property type="entry name" value="DNA/RNA polymerases"/>
    <property type="match status" value="1"/>
</dbReference>
<dbReference type="SUPFAM" id="SSF53098">
    <property type="entry name" value="Ribonuclease H-like"/>
    <property type="match status" value="1"/>
</dbReference>
<evidence type="ECO:0000256" key="7">
    <source>
        <dbReference type="ARBA" id="ARBA00022932"/>
    </source>
</evidence>
<dbReference type="InterPro" id="IPR036397">
    <property type="entry name" value="RNaseH_sf"/>
</dbReference>
<dbReference type="InterPro" id="IPR012337">
    <property type="entry name" value="RNaseH-like_sf"/>
</dbReference>
<dbReference type="InterPro" id="IPR001098">
    <property type="entry name" value="DNA-dir_DNA_pol_A_palm_dom"/>
</dbReference>
<dbReference type="GO" id="GO:0003677">
    <property type="term" value="F:DNA binding"/>
    <property type="evidence" value="ECO:0007669"/>
    <property type="project" value="UniProtKB-KW"/>
</dbReference>
<evidence type="ECO:0000256" key="9">
    <source>
        <dbReference type="ARBA" id="ARBA00049244"/>
    </source>
</evidence>
<keyword evidence="8" id="KW-0238">DNA-binding</keyword>
<dbReference type="PANTHER" id="PTHR10133:SF27">
    <property type="entry name" value="DNA POLYMERASE NU"/>
    <property type="match status" value="1"/>
</dbReference>
<dbReference type="PRINTS" id="PR00868">
    <property type="entry name" value="DNAPOLI"/>
</dbReference>
<proteinExistence type="inferred from homology"/>
<evidence type="ECO:0000256" key="1">
    <source>
        <dbReference type="ARBA" id="ARBA00007705"/>
    </source>
</evidence>
<accession>A0A8A4TTK3</accession>
<dbReference type="PROSITE" id="PS00447">
    <property type="entry name" value="DNA_POLYMERASE_A"/>
    <property type="match status" value="1"/>
</dbReference>
<evidence type="ECO:0000256" key="2">
    <source>
        <dbReference type="ARBA" id="ARBA00012417"/>
    </source>
</evidence>
<gene>
    <name evidence="11" type="ORF">J3U87_08000</name>
</gene>
<keyword evidence="7" id="KW-0239">DNA-directed DNA polymerase</keyword>
<dbReference type="InterPro" id="IPR002298">
    <property type="entry name" value="DNA_polymerase_A"/>
</dbReference>
<dbReference type="InterPro" id="IPR043502">
    <property type="entry name" value="DNA/RNA_pol_sf"/>
</dbReference>
<dbReference type="KEGG" id="scor:J3U87_08000"/>
<dbReference type="GO" id="GO:0003887">
    <property type="term" value="F:DNA-directed DNA polymerase activity"/>
    <property type="evidence" value="ECO:0007669"/>
    <property type="project" value="UniProtKB-KW"/>
</dbReference>
<sequence>MALIHMTKQAHLADFQRVMQAKVVAIALKTAQPEPANPWRSPMRWIQVATREDIFIIDAGSVDCRDAMVPLLEDPNILKVFHHAKFAARHFLQRWNAAPRPLFCTYHAGQLLAMGRRGFQHRLRDLAERFLQSSPEPTWELLWERDEIDEDLIQAAADEAELLLDLHQAMNAAIATHKLKRVTSLEFRTVVPVAAMELRGIFVDRERLKPLTTSLQAELDALETEVKQHLRDPESLFEDESFLNLHSPKQLLPALQRAGVEVRDTSEHQLRPYLDKHPWLKSLLAYRHRSIVLNTLHQLEQAIAPETGRVHATYHQIASPSGRFACSDPNIQQVPREAEVRSCIRPEPGYRYVMADYSQVELRVAAGLSQDPVMMEAYRNGEDLHRLTAALTMGKQPDQVTSSERQAAKAINFGLIYAMGAAGLQASAKNSYGVALSMEEATTFRDRFFQNYHGIARWQQRLGEEGRRRGYVRTAGGRLRSYQGEKMRITEMLNTPVQGTAAEGLKSALCIFWDKVKAAELDAAIVAIIHDEIIVEVSEDQAEQAKEVLVASMTEGIAWLVPGVPFVADAALASSWAEK</sequence>
<feature type="domain" description="DNA-directed DNA polymerase family A palm" evidence="10">
    <location>
        <begin position="337"/>
        <end position="541"/>
    </location>
</feature>
<dbReference type="GO" id="GO:0006302">
    <property type="term" value="P:double-strand break repair"/>
    <property type="evidence" value="ECO:0007669"/>
    <property type="project" value="TreeGrafter"/>
</dbReference>
<dbReference type="Proteomes" id="UP000663929">
    <property type="component" value="Chromosome"/>
</dbReference>
<dbReference type="AlphaFoldDB" id="A0A8A4TTK3"/>
<keyword evidence="4" id="KW-0808">Transferase</keyword>
<dbReference type="RefSeq" id="WP_237382509.1">
    <property type="nucleotide sequence ID" value="NZ_CP071793.1"/>
</dbReference>
<evidence type="ECO:0000313" key="11">
    <source>
        <dbReference type="EMBL" id="QTD52401.1"/>
    </source>
</evidence>
<keyword evidence="5" id="KW-0548">Nucleotidyltransferase</keyword>